<accession>A0ABS4USM9</accession>
<dbReference type="EMBL" id="JAGINT010000002">
    <property type="protein sequence ID" value="MBP2354649.1"/>
    <property type="molecule type" value="Genomic_DNA"/>
</dbReference>
<dbReference type="Proteomes" id="UP000755585">
    <property type="component" value="Unassembled WGS sequence"/>
</dbReference>
<gene>
    <name evidence="3" type="ORF">JOF29_005759</name>
</gene>
<keyword evidence="4" id="KW-1185">Reference proteome</keyword>
<proteinExistence type="predicted"/>
<dbReference type="InterPro" id="IPR050051">
    <property type="entry name" value="EccE_dom"/>
</dbReference>
<keyword evidence="1" id="KW-1133">Transmembrane helix</keyword>
<comment type="caution">
    <text evidence="3">The sequence shown here is derived from an EMBL/GenBank/DDBJ whole genome shotgun (WGS) entry which is preliminary data.</text>
</comment>
<keyword evidence="1" id="KW-0472">Membrane</keyword>
<evidence type="ECO:0000313" key="4">
    <source>
        <dbReference type="Proteomes" id="UP000755585"/>
    </source>
</evidence>
<protein>
    <recommendedName>
        <fullName evidence="2">Type VII secretion system protein EccE domain-containing protein</fullName>
    </recommendedName>
</protein>
<feature type="domain" description="Type VII secretion system protein EccE" evidence="2">
    <location>
        <begin position="213"/>
        <end position="280"/>
    </location>
</feature>
<evidence type="ECO:0000259" key="2">
    <source>
        <dbReference type="Pfam" id="PF11203"/>
    </source>
</evidence>
<dbReference type="RefSeq" id="WP_209697424.1">
    <property type="nucleotide sequence ID" value="NZ_BAAAVU010000008.1"/>
</dbReference>
<evidence type="ECO:0000313" key="3">
    <source>
        <dbReference type="EMBL" id="MBP2354649.1"/>
    </source>
</evidence>
<feature type="transmembrane region" description="Helical" evidence="1">
    <location>
        <begin position="100"/>
        <end position="120"/>
    </location>
</feature>
<dbReference type="Pfam" id="PF11203">
    <property type="entry name" value="EccE"/>
    <property type="match status" value="1"/>
</dbReference>
<evidence type="ECO:0000256" key="1">
    <source>
        <dbReference type="SAM" id="Phobius"/>
    </source>
</evidence>
<keyword evidence="1" id="KW-0812">Transmembrane</keyword>
<name>A0ABS4USM9_9ACTN</name>
<reference evidence="3 4" key="1">
    <citation type="submission" date="2021-03" db="EMBL/GenBank/DDBJ databases">
        <title>Sequencing the genomes of 1000 actinobacteria strains.</title>
        <authorList>
            <person name="Klenk H.-P."/>
        </authorList>
    </citation>
    <scope>NUCLEOTIDE SEQUENCE [LARGE SCALE GENOMIC DNA]</scope>
    <source>
        <strain evidence="3 4">DSM 18824</strain>
    </source>
</reference>
<organism evidence="3 4">
    <name type="scientific">Kribbella aluminosa</name>
    <dbReference type="NCBI Taxonomy" id="416017"/>
    <lineage>
        <taxon>Bacteria</taxon>
        <taxon>Bacillati</taxon>
        <taxon>Actinomycetota</taxon>
        <taxon>Actinomycetes</taxon>
        <taxon>Propionibacteriales</taxon>
        <taxon>Kribbellaceae</taxon>
        <taxon>Kribbella</taxon>
    </lineage>
</organism>
<sequence length="333" mass="34949">MTTTPTSAPQVAAAVVPAVAGAVTSTVAPPRAVPAPPPVRATAARPAPHAPVAPVVAAAAPAPAAAPPAEVRRTPRVRVGQVVSWQLAAGVVAAAVGRGWVSAVVAALVGLVVVVLTASWRRGLWSYQWLYLAGAYLVRGPRFHGMDGARGELEDGAGTIVRSDGLTVLLETDVPPEVTPAELLDESTGLRLKLLRRPGRAWIALTALRSADRPQDTELELLLTNTVRRLTRRLRRRNFRAVPLDPSELTEVLGALTPEQLTEEWDALVVGPGHFRMYAVPPNLALQQPGAVAVSTFSDLDHALVLAPADAPVAPNAVPQTGRHRSAFVAALP</sequence>